<evidence type="ECO:0000259" key="1">
    <source>
        <dbReference type="Pfam" id="PF13649"/>
    </source>
</evidence>
<accession>A0A1G1VLE3</accession>
<dbReference type="SUPFAM" id="SSF53335">
    <property type="entry name" value="S-adenosyl-L-methionine-dependent methyltransferases"/>
    <property type="match status" value="1"/>
</dbReference>
<sequence>MSTESRTRTGEESFGRNDPLSKVTRWIETGLDRILEGPDRWPNRWDEVYSREGIPTDLQHPFYGFDYITSKFQRGGSENVLDVAMGPGRHALPLAERGLKVHGFDLSRKALDLACEQLSRRNLSCSLTQADMFGTYPYAENIFDSVIAIQAIYHGYPPHMQAAIGEIYRVLRPGGVFAFTVSMDRERAMMGARKYIYDEAEGYPNTFIPKAGRERGIPHYYPDEHELEAMLRPAFNNIEMFVDMDHKYRLVTCISN</sequence>
<organism evidence="2 3">
    <name type="scientific">Candidatus Chisholmbacteria bacterium RIFCSPHIGHO2_01_FULL_49_18</name>
    <dbReference type="NCBI Taxonomy" id="1797590"/>
    <lineage>
        <taxon>Bacteria</taxon>
        <taxon>Candidatus Chisholmiibacteriota</taxon>
    </lineage>
</organism>
<protein>
    <recommendedName>
        <fullName evidence="1">Methyltransferase domain-containing protein</fullName>
    </recommendedName>
</protein>
<dbReference type="Gene3D" id="3.40.50.150">
    <property type="entry name" value="Vaccinia Virus protein VP39"/>
    <property type="match status" value="1"/>
</dbReference>
<name>A0A1G1VLE3_9BACT</name>
<evidence type="ECO:0000313" key="2">
    <source>
        <dbReference type="EMBL" id="OGY16229.1"/>
    </source>
</evidence>
<dbReference type="PANTHER" id="PTHR43591">
    <property type="entry name" value="METHYLTRANSFERASE"/>
    <property type="match status" value="1"/>
</dbReference>
<reference evidence="2 3" key="1">
    <citation type="journal article" date="2016" name="Nat. Commun.">
        <title>Thousands of microbial genomes shed light on interconnected biogeochemical processes in an aquifer system.</title>
        <authorList>
            <person name="Anantharaman K."/>
            <person name="Brown C.T."/>
            <person name="Hug L.A."/>
            <person name="Sharon I."/>
            <person name="Castelle C.J."/>
            <person name="Probst A.J."/>
            <person name="Thomas B.C."/>
            <person name="Singh A."/>
            <person name="Wilkins M.J."/>
            <person name="Karaoz U."/>
            <person name="Brodie E.L."/>
            <person name="Williams K.H."/>
            <person name="Hubbard S.S."/>
            <person name="Banfield J.F."/>
        </authorList>
    </citation>
    <scope>NUCLEOTIDE SEQUENCE [LARGE SCALE GENOMIC DNA]</scope>
</reference>
<dbReference type="InterPro" id="IPR029063">
    <property type="entry name" value="SAM-dependent_MTases_sf"/>
</dbReference>
<feature type="domain" description="Methyltransferase" evidence="1">
    <location>
        <begin position="80"/>
        <end position="175"/>
    </location>
</feature>
<proteinExistence type="predicted"/>
<dbReference type="InterPro" id="IPR041698">
    <property type="entry name" value="Methyltransf_25"/>
</dbReference>
<dbReference type="PANTHER" id="PTHR43591:SF110">
    <property type="entry name" value="RHODANESE DOMAIN-CONTAINING PROTEIN"/>
    <property type="match status" value="1"/>
</dbReference>
<dbReference type="Proteomes" id="UP000179069">
    <property type="component" value="Unassembled WGS sequence"/>
</dbReference>
<gene>
    <name evidence="2" type="ORF">A2785_01400</name>
</gene>
<evidence type="ECO:0000313" key="3">
    <source>
        <dbReference type="Proteomes" id="UP000179069"/>
    </source>
</evidence>
<dbReference type="AlphaFoldDB" id="A0A1G1VLE3"/>
<dbReference type="EMBL" id="MHCI01000018">
    <property type="protein sequence ID" value="OGY16229.1"/>
    <property type="molecule type" value="Genomic_DNA"/>
</dbReference>
<comment type="caution">
    <text evidence="2">The sequence shown here is derived from an EMBL/GenBank/DDBJ whole genome shotgun (WGS) entry which is preliminary data.</text>
</comment>
<dbReference type="Pfam" id="PF13649">
    <property type="entry name" value="Methyltransf_25"/>
    <property type="match status" value="1"/>
</dbReference>
<dbReference type="CDD" id="cd02440">
    <property type="entry name" value="AdoMet_MTases"/>
    <property type="match status" value="1"/>
</dbReference>